<name>A0A0D2HQ95_9BACT</name>
<comment type="caution">
    <text evidence="2">The sequence shown here is derived from an EMBL/GenBank/DDBJ whole genome shotgun (WGS) entry which is preliminary data.</text>
</comment>
<keyword evidence="3" id="KW-1185">Reference proteome</keyword>
<dbReference type="Gene3D" id="3.40.50.300">
    <property type="entry name" value="P-loop containing nucleotide triphosphate hydrolases"/>
    <property type="match status" value="1"/>
</dbReference>
<dbReference type="InParanoid" id="A0A0D2HQ95"/>
<dbReference type="STRING" id="1429043.X474_18055"/>
<proteinExistence type="predicted"/>
<accession>A0A0D2HQ95</accession>
<dbReference type="InterPro" id="IPR003593">
    <property type="entry name" value="AAA+_ATPase"/>
</dbReference>
<evidence type="ECO:0000313" key="2">
    <source>
        <dbReference type="EMBL" id="KIX12648.1"/>
    </source>
</evidence>
<dbReference type="Proteomes" id="UP000032233">
    <property type="component" value="Unassembled WGS sequence"/>
</dbReference>
<dbReference type="PANTHER" id="PTHR48102">
    <property type="entry name" value="ATP-DEPENDENT CLP PROTEASE ATP-BINDING SUBUNIT CLPX-LIKE, MITOCHONDRIAL-RELATED"/>
    <property type="match status" value="1"/>
</dbReference>
<dbReference type="PATRIC" id="fig|1429043.3.peg.3821"/>
<dbReference type="InterPro" id="IPR003959">
    <property type="entry name" value="ATPase_AAA_core"/>
</dbReference>
<dbReference type="GO" id="GO:0005524">
    <property type="term" value="F:ATP binding"/>
    <property type="evidence" value="ECO:0007669"/>
    <property type="project" value="InterPro"/>
</dbReference>
<dbReference type="Pfam" id="PF07724">
    <property type="entry name" value="AAA_2"/>
    <property type="match status" value="1"/>
</dbReference>
<evidence type="ECO:0000313" key="3">
    <source>
        <dbReference type="Proteomes" id="UP000032233"/>
    </source>
</evidence>
<evidence type="ECO:0000259" key="1">
    <source>
        <dbReference type="SMART" id="SM00382"/>
    </source>
</evidence>
<dbReference type="EMBL" id="AZAC01000028">
    <property type="protein sequence ID" value="KIX12648.1"/>
    <property type="molecule type" value="Genomic_DNA"/>
</dbReference>
<dbReference type="SMART" id="SM00382">
    <property type="entry name" value="AAA"/>
    <property type="match status" value="1"/>
</dbReference>
<dbReference type="InterPro" id="IPR050052">
    <property type="entry name" value="ATP-dep_Clp_protease_ClpX"/>
</dbReference>
<organism evidence="2 3">
    <name type="scientific">Dethiosulfatarculus sandiegensis</name>
    <dbReference type="NCBI Taxonomy" id="1429043"/>
    <lineage>
        <taxon>Bacteria</taxon>
        <taxon>Pseudomonadati</taxon>
        <taxon>Thermodesulfobacteriota</taxon>
        <taxon>Desulfarculia</taxon>
        <taxon>Desulfarculales</taxon>
        <taxon>Desulfarculaceae</taxon>
        <taxon>Dethiosulfatarculus</taxon>
    </lineage>
</organism>
<reference evidence="2 3" key="1">
    <citation type="submission" date="2013-11" db="EMBL/GenBank/DDBJ databases">
        <title>Metagenomic analysis of a methanogenic consortium involved in long chain n-alkane degradation.</title>
        <authorList>
            <person name="Davidova I.A."/>
            <person name="Callaghan A.V."/>
            <person name="Wawrik B."/>
            <person name="Pruitt S."/>
            <person name="Marks C."/>
            <person name="Duncan K.E."/>
            <person name="Suflita J.M."/>
        </authorList>
    </citation>
    <scope>NUCLEOTIDE SEQUENCE [LARGE SCALE GENOMIC DNA]</scope>
    <source>
        <strain evidence="2 3">SPR</strain>
    </source>
</reference>
<dbReference type="AlphaFoldDB" id="A0A0D2HQ95"/>
<dbReference type="SUPFAM" id="SSF52540">
    <property type="entry name" value="P-loop containing nucleoside triphosphate hydrolases"/>
    <property type="match status" value="1"/>
</dbReference>
<dbReference type="InterPro" id="IPR027417">
    <property type="entry name" value="P-loop_NTPase"/>
</dbReference>
<dbReference type="PANTHER" id="PTHR48102:SF7">
    <property type="entry name" value="ATP-DEPENDENT CLP PROTEASE ATP-BINDING SUBUNIT CLPX-LIKE, MITOCHONDRIAL"/>
    <property type="match status" value="1"/>
</dbReference>
<dbReference type="GO" id="GO:0016887">
    <property type="term" value="F:ATP hydrolysis activity"/>
    <property type="evidence" value="ECO:0007669"/>
    <property type="project" value="InterPro"/>
</dbReference>
<gene>
    <name evidence="2" type="ORF">X474_18055</name>
</gene>
<dbReference type="RefSeq" id="WP_044350374.1">
    <property type="nucleotide sequence ID" value="NZ_AZAC01000028.1"/>
</dbReference>
<sequence length="404" mass="45701">MNTNACIFCGEIRKVYAKNNENQRTSDSQSPQLSYICEKCLWEFWLEDVQGRLGKLHFFKGILGDMKNIFDELNKNSALNEMDTEEEATEEEAHDVVSTVNHEEIYNYLRRFVIGQDNALKQVGFAISINNLIHEKKITEEKPSIDAKAILFIGPTGVGKSYTLKCLANFLRKPYAFLNCGNLTAPGFVGGDLESSFYDLYISADRNVSKAENGIIFLDEIDKLASSNFQDDRISQMSKAAQQSLLMLIEGCKIEALKYRNVYEKSVSINTKNILFIGSGAFSRLEKIVSKRKARNRSTSNVFGDSIVFDEDLISYGFLPELAGRFPFRVCFDPMGEGTLVKILEMPNSPLKIHQKYFTEHVVSVNDGDIYRKLAQMALQQGAGARSLWSVVHEYFRLKISKGE</sequence>
<feature type="domain" description="AAA+ ATPase" evidence="1">
    <location>
        <begin position="146"/>
        <end position="295"/>
    </location>
</feature>
<dbReference type="GO" id="GO:0051603">
    <property type="term" value="P:proteolysis involved in protein catabolic process"/>
    <property type="evidence" value="ECO:0007669"/>
    <property type="project" value="TreeGrafter"/>
</dbReference>
<protein>
    <recommendedName>
        <fullName evidence="1">AAA+ ATPase domain-containing protein</fullName>
    </recommendedName>
</protein>